<dbReference type="OrthoDB" id="9782820at2"/>
<dbReference type="RefSeq" id="WP_059176312.1">
    <property type="nucleotide sequence ID" value="NZ_BCNO01000001.1"/>
</dbReference>
<sequence>MHPYVELAKKTVEEYVKTGKIPPIPENIPADMKRRAGVFVSIKKKGQLRGCIGTFLPATENIYTEIVRNAIASATEDPRFPPVSPKELEELEYSVDILSPPEPVKSLDELDPKKYGVIVIKGWQKGLLLPDIEGVNTVDEQLRIAKLKAGIDPYDPDIEIYKFKVERYR</sequence>
<evidence type="ECO:0000313" key="3">
    <source>
        <dbReference type="Proteomes" id="UP000054976"/>
    </source>
</evidence>
<organism evidence="2 3">
    <name type="scientific">Thermodesulfovibrio aggregans</name>
    <dbReference type="NCBI Taxonomy" id="86166"/>
    <lineage>
        <taxon>Bacteria</taxon>
        <taxon>Pseudomonadati</taxon>
        <taxon>Nitrospirota</taxon>
        <taxon>Thermodesulfovibrionia</taxon>
        <taxon>Thermodesulfovibrionales</taxon>
        <taxon>Thermodesulfovibrionaceae</taxon>
        <taxon>Thermodesulfovibrio</taxon>
    </lineage>
</organism>
<dbReference type="NCBIfam" id="TIGR00296">
    <property type="entry name" value="TIGR00296 family protein"/>
    <property type="match status" value="1"/>
</dbReference>
<dbReference type="Gene3D" id="3.30.700.20">
    <property type="entry name" value="Hypothetical protein ph0010, domain 1"/>
    <property type="match status" value="1"/>
</dbReference>
<dbReference type="NCBIfam" id="TIGR04335">
    <property type="entry name" value="AmmeMemoSam_A"/>
    <property type="match status" value="1"/>
</dbReference>
<dbReference type="Pfam" id="PF01871">
    <property type="entry name" value="AMMECR1"/>
    <property type="match status" value="1"/>
</dbReference>
<dbReference type="SUPFAM" id="SSF143447">
    <property type="entry name" value="AMMECR1-like"/>
    <property type="match status" value="1"/>
</dbReference>
<dbReference type="STRING" id="86166.TAGGR_11097"/>
<dbReference type="InterPro" id="IPR002733">
    <property type="entry name" value="AMMECR1_domain"/>
</dbReference>
<proteinExistence type="predicted"/>
<dbReference type="PANTHER" id="PTHR13016:SF0">
    <property type="entry name" value="AMME SYNDROME CANDIDATE GENE 1 PROTEIN"/>
    <property type="match status" value="1"/>
</dbReference>
<dbReference type="PROSITE" id="PS51112">
    <property type="entry name" value="AMMECR1"/>
    <property type="match status" value="1"/>
</dbReference>
<accession>A0A0U9I9Z8</accession>
<name>A0A0U9I9Z8_9BACT</name>
<dbReference type="InterPro" id="IPR027485">
    <property type="entry name" value="AMMECR1_N"/>
</dbReference>
<dbReference type="Gene3D" id="3.30.1490.150">
    <property type="entry name" value="Hypothetical protein ph0010, domain 2"/>
    <property type="match status" value="1"/>
</dbReference>
<keyword evidence="3" id="KW-1185">Reference proteome</keyword>
<protein>
    <recommendedName>
        <fullName evidence="1">AMMECR1 domain-containing protein</fullName>
    </recommendedName>
</protein>
<dbReference type="InterPro" id="IPR023473">
    <property type="entry name" value="AMMECR1"/>
</dbReference>
<feature type="domain" description="AMMECR1" evidence="1">
    <location>
        <begin position="1"/>
        <end position="169"/>
    </location>
</feature>
<reference evidence="3" key="1">
    <citation type="submission" date="2016-01" db="EMBL/GenBank/DDBJ databases">
        <title>Draft genome sequence of Thermodesulfovibrio aggregans strain TGE-P1.</title>
        <authorList>
            <person name="Sekiguchi Y."/>
            <person name="Ohashi A."/>
            <person name="Matsuura N."/>
            <person name="Tourlousse M.D."/>
        </authorList>
    </citation>
    <scope>NUCLEOTIDE SEQUENCE [LARGE SCALE GENOMIC DNA]</scope>
    <source>
        <strain evidence="3">TGE-P1</strain>
    </source>
</reference>
<dbReference type="EMBL" id="BCNO01000001">
    <property type="protein sequence ID" value="GAQ94902.1"/>
    <property type="molecule type" value="Genomic_DNA"/>
</dbReference>
<comment type="caution">
    <text evidence="2">The sequence shown here is derived from an EMBL/GenBank/DDBJ whole genome shotgun (WGS) entry which is preliminary data.</text>
</comment>
<dbReference type="InterPro" id="IPR036071">
    <property type="entry name" value="AMMECR1_dom_sf"/>
</dbReference>
<evidence type="ECO:0000259" key="1">
    <source>
        <dbReference type="PROSITE" id="PS51112"/>
    </source>
</evidence>
<dbReference type="PANTHER" id="PTHR13016">
    <property type="entry name" value="AMMECR1 HOMOLOG"/>
    <property type="match status" value="1"/>
</dbReference>
<evidence type="ECO:0000313" key="2">
    <source>
        <dbReference type="EMBL" id="GAQ94902.1"/>
    </source>
</evidence>
<dbReference type="Proteomes" id="UP000054976">
    <property type="component" value="Unassembled WGS sequence"/>
</dbReference>
<dbReference type="AlphaFoldDB" id="A0A0U9I9Z8"/>
<dbReference type="InterPro" id="IPR027623">
    <property type="entry name" value="AmmeMemoSam_A"/>
</dbReference>
<gene>
    <name evidence="2" type="ORF">TAGGR_11097</name>
</gene>